<feature type="domain" description="Response regulatory" evidence="16">
    <location>
        <begin position="529"/>
        <end position="652"/>
    </location>
</feature>
<evidence type="ECO:0000256" key="4">
    <source>
        <dbReference type="ARBA" id="ARBA00022475"/>
    </source>
</evidence>
<organism evidence="19 20">
    <name type="scientific">Roseateles aquae</name>
    <dbReference type="NCBI Taxonomy" id="3077235"/>
    <lineage>
        <taxon>Bacteria</taxon>
        <taxon>Pseudomonadati</taxon>
        <taxon>Pseudomonadota</taxon>
        <taxon>Betaproteobacteria</taxon>
        <taxon>Burkholderiales</taxon>
        <taxon>Sphaerotilaceae</taxon>
        <taxon>Roseateles</taxon>
    </lineage>
</organism>
<dbReference type="SMART" id="SM00388">
    <property type="entry name" value="HisKA"/>
    <property type="match status" value="1"/>
</dbReference>
<keyword evidence="8 19" id="KW-0067">ATP-binding</keyword>
<dbReference type="PROSITE" id="PS50110">
    <property type="entry name" value="RESPONSE_REGULATORY"/>
    <property type="match status" value="1"/>
</dbReference>
<keyword evidence="20" id="KW-1185">Reference proteome</keyword>
<dbReference type="Gene3D" id="3.30.565.10">
    <property type="entry name" value="Histidine kinase-like ATPase, C-terminal domain"/>
    <property type="match status" value="1"/>
</dbReference>
<evidence type="ECO:0000256" key="3">
    <source>
        <dbReference type="ARBA" id="ARBA00012438"/>
    </source>
</evidence>
<evidence type="ECO:0000256" key="9">
    <source>
        <dbReference type="ARBA" id="ARBA00022989"/>
    </source>
</evidence>
<dbReference type="Gene3D" id="1.10.287.130">
    <property type="match status" value="1"/>
</dbReference>
<dbReference type="EMBL" id="JAVXZY010000002">
    <property type="protein sequence ID" value="MDT8999321.1"/>
    <property type="molecule type" value="Genomic_DNA"/>
</dbReference>
<keyword evidence="14" id="KW-0175">Coiled coil</keyword>
<keyword evidence="7" id="KW-0547">Nucleotide-binding</keyword>
<dbReference type="RefSeq" id="WP_315649809.1">
    <property type="nucleotide sequence ID" value="NZ_JAVXZY010000002.1"/>
</dbReference>
<dbReference type="InterPro" id="IPR004358">
    <property type="entry name" value="Sig_transdc_His_kin-like_C"/>
</dbReference>
<protein>
    <recommendedName>
        <fullName evidence="3">histidine kinase</fullName>
        <ecNumber evidence="3">2.7.13.3</ecNumber>
    </recommendedName>
</protein>
<dbReference type="SMART" id="SM00073">
    <property type="entry name" value="HPT"/>
    <property type="match status" value="1"/>
</dbReference>
<proteinExistence type="predicted"/>
<dbReference type="PRINTS" id="PR00344">
    <property type="entry name" value="BCTRLSENSOR"/>
</dbReference>
<feature type="domain" description="PAS" evidence="17">
    <location>
        <begin position="20"/>
        <end position="91"/>
    </location>
</feature>
<dbReference type="InterPro" id="IPR005467">
    <property type="entry name" value="His_kinase_dom"/>
</dbReference>
<dbReference type="Pfam" id="PF00989">
    <property type="entry name" value="PAS"/>
    <property type="match status" value="1"/>
</dbReference>
<reference evidence="19" key="1">
    <citation type="submission" date="2023-09" db="EMBL/GenBank/DDBJ databases">
        <title>Paucibacter sp. APW11 Genome sequencing and assembly.</title>
        <authorList>
            <person name="Kim I."/>
        </authorList>
    </citation>
    <scope>NUCLEOTIDE SEQUENCE</scope>
    <source>
        <strain evidence="19">APW11</strain>
    </source>
</reference>
<dbReference type="InterPro" id="IPR036890">
    <property type="entry name" value="HATPase_C_sf"/>
</dbReference>
<evidence type="ECO:0000256" key="1">
    <source>
        <dbReference type="ARBA" id="ARBA00000085"/>
    </source>
</evidence>
<evidence type="ECO:0000256" key="5">
    <source>
        <dbReference type="ARBA" id="ARBA00022553"/>
    </source>
</evidence>
<dbReference type="EC" id="2.7.13.3" evidence="3"/>
<evidence type="ECO:0000256" key="13">
    <source>
        <dbReference type="PROSITE-ProRule" id="PRU00169"/>
    </source>
</evidence>
<dbReference type="SUPFAM" id="SSF47384">
    <property type="entry name" value="Homodimeric domain of signal transducing histidine kinase"/>
    <property type="match status" value="1"/>
</dbReference>
<dbReference type="InterPro" id="IPR008207">
    <property type="entry name" value="Sig_transdc_His_kin_Hpt_dom"/>
</dbReference>
<evidence type="ECO:0000256" key="6">
    <source>
        <dbReference type="ARBA" id="ARBA00022692"/>
    </source>
</evidence>
<keyword evidence="5 13" id="KW-0597">Phosphoprotein</keyword>
<dbReference type="Pfam" id="PF02518">
    <property type="entry name" value="HATPase_c"/>
    <property type="match status" value="1"/>
</dbReference>
<dbReference type="PROSITE" id="PS50112">
    <property type="entry name" value="PAS"/>
    <property type="match status" value="1"/>
</dbReference>
<evidence type="ECO:0000259" key="18">
    <source>
        <dbReference type="PROSITE" id="PS50894"/>
    </source>
</evidence>
<dbReference type="CDD" id="cd17546">
    <property type="entry name" value="REC_hyHK_CKI1_RcsC-like"/>
    <property type="match status" value="1"/>
</dbReference>
<dbReference type="Proteomes" id="UP001246372">
    <property type="component" value="Unassembled WGS sequence"/>
</dbReference>
<dbReference type="InterPro" id="IPR003594">
    <property type="entry name" value="HATPase_dom"/>
</dbReference>
<dbReference type="InterPro" id="IPR036097">
    <property type="entry name" value="HisK_dim/P_sf"/>
</dbReference>
<keyword evidence="11" id="KW-0472">Membrane</keyword>
<dbReference type="SMART" id="SM00091">
    <property type="entry name" value="PAS"/>
    <property type="match status" value="2"/>
</dbReference>
<evidence type="ECO:0000313" key="19">
    <source>
        <dbReference type="EMBL" id="MDT8999321.1"/>
    </source>
</evidence>
<evidence type="ECO:0000256" key="14">
    <source>
        <dbReference type="SAM" id="Coils"/>
    </source>
</evidence>
<comment type="caution">
    <text evidence="19">The sequence shown here is derived from an EMBL/GenBank/DDBJ whole genome shotgun (WGS) entry which is preliminary data.</text>
</comment>
<feature type="modified residue" description="Phosphohistidine" evidence="12">
    <location>
        <position position="744"/>
    </location>
</feature>
<dbReference type="SUPFAM" id="SSF47226">
    <property type="entry name" value="Histidine-containing phosphotransfer domain, HPT domain"/>
    <property type="match status" value="1"/>
</dbReference>
<evidence type="ECO:0000256" key="7">
    <source>
        <dbReference type="ARBA" id="ARBA00022741"/>
    </source>
</evidence>
<sequence>MNKAEGLAPEIEAGALPPGSSTDLQALIDQLPHGVLLMDSHSGRLLLLNREAERLLVQRRAQLIGRNAADALEPGLAALCTSARWRALEHGRRSAREDLRLPSPFGPRWLHVQRSLLPWSGLRRPLGLLSLQDANGRRQLERALQESDTRFREVTESVRECLFVTTPQWDRLHFSSPLLLDTLGLSPMDLRHGPQLFEERIVAEDRPLYARRLQMQAQGQGSDMVLRIQHPSKGQRWVRLRTRLQPHKLGSSLVYGILADVTEEQEGQRELQRARDEAEAASRAKSEFMATMSHEIRTPMNGVLGMTQLLLDSSLNEQQLHWAQSAYGCAEAMLHLIDDVLDFADAGAAQSPRPAQCFEPVRLAEECLQALYSRAAAKGLRLHLQLSPSLPAQLCADATGLRRALAKLLDNAIKFTERGEVSLALSCDEADHLVCTVRDTGIGIAAAELPRLFSAFTQANGSLSRRYGGAGLGLAIAQQLVRLMGGTLQARSVPQQGSEFTLRVPLARLDAPTPSQRQPGEKPPNLVRRVLVVEDNQVNQEVIQQMLMQQGCQVRVAADGPAGLQALCEEGFDLVMMDIHMPGMDGMEVLRRFRQRQQQGYRFVCPPQTPVVAVTANALEGDEHKLRQHGFDDYLAKPIRQRQLLEMLQRHTPSPATPPADVSVAVADPLLDGDAMPSQSSPTPASCLDEQALNRLRELDPGGQNQLLQRVIGAFIKSLDKLLPDLAQARAAGMDLGGIRHVAHTLKSSSASLGAMQLSQLCAEIETLARKGQTEGLDKLLDAMHDEVEHVQQALNALLTGPQ</sequence>
<dbReference type="Gene3D" id="3.40.50.2300">
    <property type="match status" value="1"/>
</dbReference>
<keyword evidence="4" id="KW-1003">Cell membrane</keyword>
<dbReference type="PROSITE" id="PS50109">
    <property type="entry name" value="HIS_KIN"/>
    <property type="match status" value="1"/>
</dbReference>
<dbReference type="SUPFAM" id="SSF52172">
    <property type="entry name" value="CheY-like"/>
    <property type="match status" value="1"/>
</dbReference>
<evidence type="ECO:0000256" key="10">
    <source>
        <dbReference type="ARBA" id="ARBA00023012"/>
    </source>
</evidence>
<keyword evidence="10" id="KW-0902">Two-component regulatory system</keyword>
<gene>
    <name evidence="19" type="ORF">RQP53_08595</name>
</gene>
<feature type="domain" description="Histidine kinase" evidence="15">
    <location>
        <begin position="291"/>
        <end position="508"/>
    </location>
</feature>
<dbReference type="InterPro" id="IPR035965">
    <property type="entry name" value="PAS-like_dom_sf"/>
</dbReference>
<dbReference type="PANTHER" id="PTHR45339">
    <property type="entry name" value="HYBRID SIGNAL TRANSDUCTION HISTIDINE KINASE J"/>
    <property type="match status" value="1"/>
</dbReference>
<feature type="coiled-coil region" evidence="14">
    <location>
        <begin position="261"/>
        <end position="291"/>
    </location>
</feature>
<dbReference type="InterPro" id="IPR011006">
    <property type="entry name" value="CheY-like_superfamily"/>
</dbReference>
<feature type="modified residue" description="4-aspartylphosphate" evidence="13">
    <location>
        <position position="578"/>
    </location>
</feature>
<dbReference type="CDD" id="cd00082">
    <property type="entry name" value="HisKA"/>
    <property type="match status" value="1"/>
</dbReference>
<keyword evidence="9" id="KW-1133">Transmembrane helix</keyword>
<dbReference type="SMART" id="SM00448">
    <property type="entry name" value="REC"/>
    <property type="match status" value="1"/>
</dbReference>
<dbReference type="PROSITE" id="PS50894">
    <property type="entry name" value="HPT"/>
    <property type="match status" value="1"/>
</dbReference>
<keyword evidence="6" id="KW-0812">Transmembrane</keyword>
<dbReference type="PANTHER" id="PTHR45339:SF1">
    <property type="entry name" value="HYBRID SIGNAL TRANSDUCTION HISTIDINE KINASE J"/>
    <property type="match status" value="1"/>
</dbReference>
<evidence type="ECO:0000313" key="20">
    <source>
        <dbReference type="Proteomes" id="UP001246372"/>
    </source>
</evidence>
<dbReference type="InterPro" id="IPR036641">
    <property type="entry name" value="HPT_dom_sf"/>
</dbReference>
<evidence type="ECO:0000256" key="2">
    <source>
        <dbReference type="ARBA" id="ARBA00004651"/>
    </source>
</evidence>
<dbReference type="Pfam" id="PF01627">
    <property type="entry name" value="Hpt"/>
    <property type="match status" value="1"/>
</dbReference>
<name>A0ABU3P9S8_9BURK</name>
<evidence type="ECO:0000256" key="11">
    <source>
        <dbReference type="ARBA" id="ARBA00023136"/>
    </source>
</evidence>
<dbReference type="InterPro" id="IPR001789">
    <property type="entry name" value="Sig_transdc_resp-reg_receiver"/>
</dbReference>
<dbReference type="Pfam" id="PF00512">
    <property type="entry name" value="HisKA"/>
    <property type="match status" value="1"/>
</dbReference>
<comment type="subcellular location">
    <subcellularLocation>
        <location evidence="2">Cell membrane</location>
        <topology evidence="2">Multi-pass membrane protein</topology>
    </subcellularLocation>
</comment>
<dbReference type="CDD" id="cd00130">
    <property type="entry name" value="PAS"/>
    <property type="match status" value="1"/>
</dbReference>
<dbReference type="SMART" id="SM00387">
    <property type="entry name" value="HATPase_c"/>
    <property type="match status" value="1"/>
</dbReference>
<dbReference type="Pfam" id="PF00072">
    <property type="entry name" value="Response_reg"/>
    <property type="match status" value="1"/>
</dbReference>
<evidence type="ECO:0000259" key="16">
    <source>
        <dbReference type="PROSITE" id="PS50110"/>
    </source>
</evidence>
<evidence type="ECO:0000256" key="12">
    <source>
        <dbReference type="PROSITE-ProRule" id="PRU00110"/>
    </source>
</evidence>
<dbReference type="SUPFAM" id="SSF55874">
    <property type="entry name" value="ATPase domain of HSP90 chaperone/DNA topoisomerase II/histidine kinase"/>
    <property type="match status" value="1"/>
</dbReference>
<dbReference type="GO" id="GO:0005524">
    <property type="term" value="F:ATP binding"/>
    <property type="evidence" value="ECO:0007669"/>
    <property type="project" value="UniProtKB-KW"/>
</dbReference>
<feature type="domain" description="HPt" evidence="18">
    <location>
        <begin position="704"/>
        <end position="798"/>
    </location>
</feature>
<dbReference type="CDD" id="cd00088">
    <property type="entry name" value="HPT"/>
    <property type="match status" value="1"/>
</dbReference>
<dbReference type="InterPro" id="IPR003661">
    <property type="entry name" value="HisK_dim/P_dom"/>
</dbReference>
<dbReference type="SUPFAM" id="SSF55785">
    <property type="entry name" value="PYP-like sensor domain (PAS domain)"/>
    <property type="match status" value="2"/>
</dbReference>
<dbReference type="InterPro" id="IPR013767">
    <property type="entry name" value="PAS_fold"/>
</dbReference>
<dbReference type="InterPro" id="IPR000014">
    <property type="entry name" value="PAS"/>
</dbReference>
<accession>A0ABU3P9S8</accession>
<evidence type="ECO:0000259" key="17">
    <source>
        <dbReference type="PROSITE" id="PS50112"/>
    </source>
</evidence>
<dbReference type="Gene3D" id="3.30.450.20">
    <property type="entry name" value="PAS domain"/>
    <property type="match status" value="2"/>
</dbReference>
<evidence type="ECO:0000259" key="15">
    <source>
        <dbReference type="PROSITE" id="PS50109"/>
    </source>
</evidence>
<evidence type="ECO:0000256" key="8">
    <source>
        <dbReference type="ARBA" id="ARBA00022840"/>
    </source>
</evidence>
<comment type="catalytic activity">
    <reaction evidence="1">
        <text>ATP + protein L-histidine = ADP + protein N-phospho-L-histidine.</text>
        <dbReference type="EC" id="2.7.13.3"/>
    </reaction>
</comment>
<dbReference type="CDD" id="cd16922">
    <property type="entry name" value="HATPase_EvgS-ArcB-TorS-like"/>
    <property type="match status" value="1"/>
</dbReference>
<dbReference type="Gene3D" id="1.20.120.160">
    <property type="entry name" value="HPT domain"/>
    <property type="match status" value="1"/>
</dbReference>